<keyword evidence="3" id="KW-1185">Reference proteome</keyword>
<dbReference type="EMBL" id="JABSTV010001250">
    <property type="protein sequence ID" value="KAH7955536.1"/>
    <property type="molecule type" value="Genomic_DNA"/>
</dbReference>
<organism evidence="2 3">
    <name type="scientific">Rhipicephalus sanguineus</name>
    <name type="common">Brown dog tick</name>
    <name type="synonym">Ixodes sanguineus</name>
    <dbReference type="NCBI Taxonomy" id="34632"/>
    <lineage>
        <taxon>Eukaryota</taxon>
        <taxon>Metazoa</taxon>
        <taxon>Ecdysozoa</taxon>
        <taxon>Arthropoda</taxon>
        <taxon>Chelicerata</taxon>
        <taxon>Arachnida</taxon>
        <taxon>Acari</taxon>
        <taxon>Parasitiformes</taxon>
        <taxon>Ixodida</taxon>
        <taxon>Ixodoidea</taxon>
        <taxon>Ixodidae</taxon>
        <taxon>Rhipicephalinae</taxon>
        <taxon>Rhipicephalus</taxon>
        <taxon>Rhipicephalus</taxon>
    </lineage>
</organism>
<evidence type="ECO:0000313" key="3">
    <source>
        <dbReference type="Proteomes" id="UP000821837"/>
    </source>
</evidence>
<dbReference type="AlphaFoldDB" id="A0A9D4SVZ7"/>
<sequence>MRRPNPLAIGAIQGGGYPADGPPPARHKEKAKRALALYWEAKTDIAKEALYDNSRGSGLLCEARSGVLRTRSLRARYTAELDTMCPLCQGAEETIRHIVLECTGLRPAIHDAQDSGTSAQGATGATNDSSALARALGFRGSGEPPSWEAVEATKRRLECWWRKQTVDLPLQREEAADLIIIIMDMHVWNCAVAGVRALFVCAKYNYEDGRRNVPLAEYSSDFNPEQGLKKRKIQKPARYVDEELCDAPTPPSDFPGTAKSQGGDISEDSSGVLTNDIRNPNATLKDAEKAAMTWFRHAAERLAAQQK</sequence>
<proteinExistence type="predicted"/>
<protein>
    <recommendedName>
        <fullName evidence="4">Tick transposon</fullName>
    </recommendedName>
</protein>
<name>A0A9D4SVZ7_RHISA</name>
<dbReference type="Proteomes" id="UP000821837">
    <property type="component" value="Unassembled WGS sequence"/>
</dbReference>
<feature type="compositionally biased region" description="Polar residues" evidence="1">
    <location>
        <begin position="268"/>
        <end position="281"/>
    </location>
</feature>
<evidence type="ECO:0000256" key="1">
    <source>
        <dbReference type="SAM" id="MobiDB-lite"/>
    </source>
</evidence>
<gene>
    <name evidence="2" type="ORF">HPB52_001210</name>
</gene>
<accession>A0A9D4SVZ7</accession>
<evidence type="ECO:0008006" key="4">
    <source>
        <dbReference type="Google" id="ProtNLM"/>
    </source>
</evidence>
<reference evidence="2" key="2">
    <citation type="submission" date="2021-09" db="EMBL/GenBank/DDBJ databases">
        <authorList>
            <person name="Jia N."/>
            <person name="Wang J."/>
            <person name="Shi W."/>
            <person name="Du L."/>
            <person name="Sun Y."/>
            <person name="Zhan W."/>
            <person name="Jiang J."/>
            <person name="Wang Q."/>
            <person name="Zhang B."/>
            <person name="Ji P."/>
            <person name="Sakyi L.B."/>
            <person name="Cui X."/>
            <person name="Yuan T."/>
            <person name="Jiang B."/>
            <person name="Yang W."/>
            <person name="Lam T.T.-Y."/>
            <person name="Chang Q."/>
            <person name="Ding S."/>
            <person name="Wang X."/>
            <person name="Zhu J."/>
            <person name="Ruan X."/>
            <person name="Zhao L."/>
            <person name="Wei J."/>
            <person name="Que T."/>
            <person name="Du C."/>
            <person name="Cheng J."/>
            <person name="Dai P."/>
            <person name="Han X."/>
            <person name="Huang E."/>
            <person name="Gao Y."/>
            <person name="Liu J."/>
            <person name="Shao H."/>
            <person name="Ye R."/>
            <person name="Li L."/>
            <person name="Wei W."/>
            <person name="Wang X."/>
            <person name="Wang C."/>
            <person name="Huo Q."/>
            <person name="Li W."/>
            <person name="Guo W."/>
            <person name="Chen H."/>
            <person name="Chen S."/>
            <person name="Zhou L."/>
            <person name="Zhou L."/>
            <person name="Ni X."/>
            <person name="Tian J."/>
            <person name="Zhou Y."/>
            <person name="Sheng Y."/>
            <person name="Liu T."/>
            <person name="Pan Y."/>
            <person name="Xia L."/>
            <person name="Li J."/>
            <person name="Zhao F."/>
            <person name="Cao W."/>
        </authorList>
    </citation>
    <scope>NUCLEOTIDE SEQUENCE</scope>
    <source>
        <strain evidence="2">Rsan-2018</strain>
        <tissue evidence="2">Larvae</tissue>
    </source>
</reference>
<reference evidence="2" key="1">
    <citation type="journal article" date="2020" name="Cell">
        <title>Large-Scale Comparative Analyses of Tick Genomes Elucidate Their Genetic Diversity and Vector Capacities.</title>
        <authorList>
            <consortium name="Tick Genome and Microbiome Consortium (TIGMIC)"/>
            <person name="Jia N."/>
            <person name="Wang J."/>
            <person name="Shi W."/>
            <person name="Du L."/>
            <person name="Sun Y."/>
            <person name="Zhan W."/>
            <person name="Jiang J.F."/>
            <person name="Wang Q."/>
            <person name="Zhang B."/>
            <person name="Ji P."/>
            <person name="Bell-Sakyi L."/>
            <person name="Cui X.M."/>
            <person name="Yuan T.T."/>
            <person name="Jiang B.G."/>
            <person name="Yang W.F."/>
            <person name="Lam T.T."/>
            <person name="Chang Q.C."/>
            <person name="Ding S.J."/>
            <person name="Wang X.J."/>
            <person name="Zhu J.G."/>
            <person name="Ruan X.D."/>
            <person name="Zhao L."/>
            <person name="Wei J.T."/>
            <person name="Ye R.Z."/>
            <person name="Que T.C."/>
            <person name="Du C.H."/>
            <person name="Zhou Y.H."/>
            <person name="Cheng J.X."/>
            <person name="Dai P.F."/>
            <person name="Guo W.B."/>
            <person name="Han X.H."/>
            <person name="Huang E.J."/>
            <person name="Li L.F."/>
            <person name="Wei W."/>
            <person name="Gao Y.C."/>
            <person name="Liu J.Z."/>
            <person name="Shao H.Z."/>
            <person name="Wang X."/>
            <person name="Wang C.C."/>
            <person name="Yang T.C."/>
            <person name="Huo Q.B."/>
            <person name="Li W."/>
            <person name="Chen H.Y."/>
            <person name="Chen S.E."/>
            <person name="Zhou L.G."/>
            <person name="Ni X.B."/>
            <person name="Tian J.H."/>
            <person name="Sheng Y."/>
            <person name="Liu T."/>
            <person name="Pan Y.S."/>
            <person name="Xia L.Y."/>
            <person name="Li J."/>
            <person name="Zhao F."/>
            <person name="Cao W.C."/>
        </authorList>
    </citation>
    <scope>NUCLEOTIDE SEQUENCE</scope>
    <source>
        <strain evidence="2">Rsan-2018</strain>
    </source>
</reference>
<comment type="caution">
    <text evidence="2">The sequence shown here is derived from an EMBL/GenBank/DDBJ whole genome shotgun (WGS) entry which is preliminary data.</text>
</comment>
<feature type="region of interest" description="Disordered" evidence="1">
    <location>
        <begin position="246"/>
        <end position="281"/>
    </location>
</feature>
<evidence type="ECO:0000313" key="2">
    <source>
        <dbReference type="EMBL" id="KAH7955536.1"/>
    </source>
</evidence>
<dbReference type="VEuPathDB" id="VectorBase:RSAN_055768"/>